<sequence>MPLVARPGVARASGRLLDLGEEYQGVAAHWAASSPLCPSEVIVVHGTIRYTGTRRCPRRHCTHRRCPRHRRRSTAHRPPIPVPRPSGHHPSRSHPAVRELKVATEAPAPEGSNGDAAPLSDLVLYSKKLSKVVKQEKEKFEETAGAACARSDVWLFVGTSLFRNVVNNALVLRGHSPTWIQTPLGRHQAFEDFTASEIRADNAEMVAGSCTGVQGQSCNNPSVNPAQALIEDNIRAETIDGGYRFDFDPTWVKPA</sequence>
<dbReference type="EMBL" id="NIDF01000191">
    <property type="protein sequence ID" value="TYJ51746.1"/>
    <property type="molecule type" value="Genomic_DNA"/>
</dbReference>
<keyword evidence="3" id="KW-1185">Reference proteome</keyword>
<evidence type="ECO:0000313" key="3">
    <source>
        <dbReference type="Proteomes" id="UP000322245"/>
    </source>
</evidence>
<dbReference type="AlphaFoldDB" id="A0A5D3APZ6"/>
<protein>
    <submittedName>
        <fullName evidence="2">Uncharacterized protein</fullName>
    </submittedName>
</protein>
<evidence type="ECO:0000256" key="1">
    <source>
        <dbReference type="SAM" id="MobiDB-lite"/>
    </source>
</evidence>
<gene>
    <name evidence="2" type="ORF">B9479_007672</name>
</gene>
<feature type="region of interest" description="Disordered" evidence="1">
    <location>
        <begin position="65"/>
        <end position="96"/>
    </location>
</feature>
<feature type="compositionally biased region" description="Basic residues" evidence="1">
    <location>
        <begin position="65"/>
        <end position="75"/>
    </location>
</feature>
<comment type="caution">
    <text evidence="2">The sequence shown here is derived from an EMBL/GenBank/DDBJ whole genome shotgun (WGS) entry which is preliminary data.</text>
</comment>
<accession>A0A5D3APZ6</accession>
<organism evidence="2 3">
    <name type="scientific">Cryptococcus floricola</name>
    <dbReference type="NCBI Taxonomy" id="2591691"/>
    <lineage>
        <taxon>Eukaryota</taxon>
        <taxon>Fungi</taxon>
        <taxon>Dikarya</taxon>
        <taxon>Basidiomycota</taxon>
        <taxon>Agaricomycotina</taxon>
        <taxon>Tremellomycetes</taxon>
        <taxon>Tremellales</taxon>
        <taxon>Cryptococcaceae</taxon>
        <taxon>Cryptococcus</taxon>
    </lineage>
</organism>
<reference evidence="2 3" key="1">
    <citation type="submission" date="2017-05" db="EMBL/GenBank/DDBJ databases">
        <title>The Genome Sequence of Tsuchiyaea wingfieldii DSM 27421.</title>
        <authorList>
            <person name="Cuomo C."/>
            <person name="Passer A."/>
            <person name="Billmyre B."/>
            <person name="Heitman J."/>
        </authorList>
    </citation>
    <scope>NUCLEOTIDE SEQUENCE [LARGE SCALE GENOMIC DNA]</scope>
    <source>
        <strain evidence="2 3">DSM 27421</strain>
    </source>
</reference>
<evidence type="ECO:0000313" key="2">
    <source>
        <dbReference type="EMBL" id="TYJ51746.1"/>
    </source>
</evidence>
<dbReference type="Proteomes" id="UP000322245">
    <property type="component" value="Unassembled WGS sequence"/>
</dbReference>
<name>A0A5D3APZ6_9TREE</name>
<proteinExistence type="predicted"/>